<protein>
    <submittedName>
        <fullName evidence="1">Uncharacterized protein</fullName>
    </submittedName>
</protein>
<dbReference type="AlphaFoldDB" id="A0A3Q4HH61"/>
<name>A0A3Q4HH61_NEOBR</name>
<evidence type="ECO:0000313" key="2">
    <source>
        <dbReference type="Proteomes" id="UP000261580"/>
    </source>
</evidence>
<organism evidence="1 2">
    <name type="scientific">Neolamprologus brichardi</name>
    <name type="common">Fairy cichlid</name>
    <name type="synonym">Lamprologus brichardi</name>
    <dbReference type="NCBI Taxonomy" id="32507"/>
    <lineage>
        <taxon>Eukaryota</taxon>
        <taxon>Metazoa</taxon>
        <taxon>Chordata</taxon>
        <taxon>Craniata</taxon>
        <taxon>Vertebrata</taxon>
        <taxon>Euteleostomi</taxon>
        <taxon>Actinopterygii</taxon>
        <taxon>Neopterygii</taxon>
        <taxon>Teleostei</taxon>
        <taxon>Neoteleostei</taxon>
        <taxon>Acanthomorphata</taxon>
        <taxon>Ovalentaria</taxon>
        <taxon>Cichlomorphae</taxon>
        <taxon>Cichliformes</taxon>
        <taxon>Cichlidae</taxon>
        <taxon>African cichlids</taxon>
        <taxon>Pseudocrenilabrinae</taxon>
        <taxon>Lamprologini</taxon>
        <taxon>Neolamprologus</taxon>
    </lineage>
</organism>
<reference evidence="1" key="2">
    <citation type="submission" date="2025-09" db="UniProtKB">
        <authorList>
            <consortium name="Ensembl"/>
        </authorList>
    </citation>
    <scope>IDENTIFICATION</scope>
</reference>
<keyword evidence="2" id="KW-1185">Reference proteome</keyword>
<dbReference type="Ensembl" id="ENSNBRT00000023301.1">
    <property type="protein sequence ID" value="ENSNBRP00000022705.1"/>
    <property type="gene ID" value="ENSNBRG00000017398.1"/>
</dbReference>
<reference evidence="1" key="1">
    <citation type="submission" date="2025-08" db="UniProtKB">
        <authorList>
            <consortium name="Ensembl"/>
        </authorList>
    </citation>
    <scope>IDENTIFICATION</scope>
</reference>
<dbReference type="Bgee" id="ENSNBRG00000017398">
    <property type="expression patterns" value="Expressed in muscle tissue"/>
</dbReference>
<proteinExistence type="predicted"/>
<sequence>MKRKTAPAGRDINNNPKEAIVASHQSGKGIKAIFKPVYNSNLTKIIHKWKTFEKMTSPLVGIQSEGSLTLTDGWM</sequence>
<accession>A0A3Q4HH61</accession>
<dbReference type="Proteomes" id="UP000261580">
    <property type="component" value="Unassembled WGS sequence"/>
</dbReference>
<evidence type="ECO:0000313" key="1">
    <source>
        <dbReference type="Ensembl" id="ENSNBRP00000022705.1"/>
    </source>
</evidence>